<dbReference type="EMBL" id="BAAAQD010000017">
    <property type="protein sequence ID" value="GAA1543293.1"/>
    <property type="molecule type" value="Genomic_DNA"/>
</dbReference>
<proteinExistence type="predicted"/>
<evidence type="ECO:0000313" key="1">
    <source>
        <dbReference type="EMBL" id="GAA1543293.1"/>
    </source>
</evidence>
<accession>A0ABP4MF08</accession>
<reference evidence="2" key="1">
    <citation type="journal article" date="2019" name="Int. J. Syst. Evol. Microbiol.">
        <title>The Global Catalogue of Microorganisms (GCM) 10K type strain sequencing project: providing services to taxonomists for standard genome sequencing and annotation.</title>
        <authorList>
            <consortium name="The Broad Institute Genomics Platform"/>
            <consortium name="The Broad Institute Genome Sequencing Center for Infectious Disease"/>
            <person name="Wu L."/>
            <person name="Ma J."/>
        </authorList>
    </citation>
    <scope>NUCLEOTIDE SEQUENCE [LARGE SCALE GENOMIC DNA]</scope>
    <source>
        <strain evidence="2">JCM 15933</strain>
    </source>
</reference>
<gene>
    <name evidence="1" type="ORF">GCM10009827_073670</name>
</gene>
<evidence type="ECO:0000313" key="2">
    <source>
        <dbReference type="Proteomes" id="UP001501470"/>
    </source>
</evidence>
<comment type="caution">
    <text evidence="1">The sequence shown here is derived from an EMBL/GenBank/DDBJ whole genome shotgun (WGS) entry which is preliminary data.</text>
</comment>
<sequence>MILGLDAAAVIRQMAVELSMAGTLRGGDGTLYHRCSGGVVGPWRPAPPLVGGGRRRLAVLLERRSADSWLL</sequence>
<organism evidence="1 2">
    <name type="scientific">Dactylosporangium maewongense</name>
    <dbReference type="NCBI Taxonomy" id="634393"/>
    <lineage>
        <taxon>Bacteria</taxon>
        <taxon>Bacillati</taxon>
        <taxon>Actinomycetota</taxon>
        <taxon>Actinomycetes</taxon>
        <taxon>Micromonosporales</taxon>
        <taxon>Micromonosporaceae</taxon>
        <taxon>Dactylosporangium</taxon>
    </lineage>
</organism>
<name>A0ABP4MF08_9ACTN</name>
<dbReference type="Proteomes" id="UP001501470">
    <property type="component" value="Unassembled WGS sequence"/>
</dbReference>
<keyword evidence="2" id="KW-1185">Reference proteome</keyword>
<protein>
    <submittedName>
        <fullName evidence="1">Uncharacterized protein</fullName>
    </submittedName>
</protein>